<gene>
    <name evidence="1" type="ORF">EV643_108155</name>
</gene>
<protein>
    <submittedName>
        <fullName evidence="1">Uncharacterized protein</fullName>
    </submittedName>
</protein>
<dbReference type="RefSeq" id="WP_133801280.1">
    <property type="nucleotide sequence ID" value="NZ_SNWQ01000008.1"/>
</dbReference>
<dbReference type="OrthoDB" id="4276070at2"/>
<accession>A0A4R6KE24</accession>
<reference evidence="1 2" key="1">
    <citation type="submission" date="2019-03" db="EMBL/GenBank/DDBJ databases">
        <title>Genomic Encyclopedia of Type Strains, Phase III (KMG-III): the genomes of soil and plant-associated and newly described type strains.</title>
        <authorList>
            <person name="Whitman W."/>
        </authorList>
    </citation>
    <scope>NUCLEOTIDE SEQUENCE [LARGE SCALE GENOMIC DNA]</scope>
    <source>
        <strain evidence="1 2">VKM Ac-2527</strain>
    </source>
</reference>
<evidence type="ECO:0000313" key="2">
    <source>
        <dbReference type="Proteomes" id="UP000295388"/>
    </source>
</evidence>
<evidence type="ECO:0000313" key="1">
    <source>
        <dbReference type="EMBL" id="TDO47841.1"/>
    </source>
</evidence>
<dbReference type="EMBL" id="SNWQ01000008">
    <property type="protein sequence ID" value="TDO47841.1"/>
    <property type="molecule type" value="Genomic_DNA"/>
</dbReference>
<comment type="caution">
    <text evidence="1">The sequence shown here is derived from an EMBL/GenBank/DDBJ whole genome shotgun (WGS) entry which is preliminary data.</text>
</comment>
<sequence>MSEYDPKYAIARTGDETLLYLELHPCEDCGSIDIPWEHGLTDDDGELVISYTGTCANCGAEREYLFGLPEQESVGPFPHFGGAEPSELIDAGQWLGVADQAAGSVPADEDLDEEAAVVLRVARAAVEEVIKFVPAGAEIVPDEAFWTSEGRQLRDAEPGRFRLERLLVVRDSYSHTGAN</sequence>
<proteinExistence type="predicted"/>
<dbReference type="AlphaFoldDB" id="A0A4R6KE24"/>
<name>A0A4R6KE24_9ACTN</name>
<keyword evidence="2" id="KW-1185">Reference proteome</keyword>
<organism evidence="1 2">
    <name type="scientific">Kribbella caucasensis</name>
    <dbReference type="NCBI Taxonomy" id="2512215"/>
    <lineage>
        <taxon>Bacteria</taxon>
        <taxon>Bacillati</taxon>
        <taxon>Actinomycetota</taxon>
        <taxon>Actinomycetes</taxon>
        <taxon>Propionibacteriales</taxon>
        <taxon>Kribbellaceae</taxon>
        <taxon>Kribbella</taxon>
    </lineage>
</organism>
<dbReference type="Proteomes" id="UP000295388">
    <property type="component" value="Unassembled WGS sequence"/>
</dbReference>